<dbReference type="SUPFAM" id="SSF88713">
    <property type="entry name" value="Glycoside hydrolase/deacetylase"/>
    <property type="match status" value="1"/>
</dbReference>
<dbReference type="PANTHER" id="PTHR45985:SF3">
    <property type="entry name" value="CHITIN DEACETYLASE-LIKE 4"/>
    <property type="match status" value="1"/>
</dbReference>
<gene>
    <name evidence="4" type="ORF">POL68_29950</name>
</gene>
<feature type="signal peptide" evidence="2">
    <location>
        <begin position="1"/>
        <end position="23"/>
    </location>
</feature>
<evidence type="ECO:0000256" key="1">
    <source>
        <dbReference type="SAM" id="MobiDB-lite"/>
    </source>
</evidence>
<organism evidence="4 5">
    <name type="scientific">Stigmatella ashevillensis</name>
    <dbReference type="NCBI Taxonomy" id="2995309"/>
    <lineage>
        <taxon>Bacteria</taxon>
        <taxon>Pseudomonadati</taxon>
        <taxon>Myxococcota</taxon>
        <taxon>Myxococcia</taxon>
        <taxon>Myxococcales</taxon>
        <taxon>Cystobacterineae</taxon>
        <taxon>Archangiaceae</taxon>
        <taxon>Stigmatella</taxon>
    </lineage>
</organism>
<keyword evidence="5" id="KW-1185">Reference proteome</keyword>
<dbReference type="PANTHER" id="PTHR45985">
    <property type="match status" value="1"/>
</dbReference>
<dbReference type="InterPro" id="IPR011330">
    <property type="entry name" value="Glyco_hydro/deAcase_b/a-brl"/>
</dbReference>
<evidence type="ECO:0000259" key="3">
    <source>
        <dbReference type="Pfam" id="PF01522"/>
    </source>
</evidence>
<evidence type="ECO:0000313" key="4">
    <source>
        <dbReference type="EMBL" id="MDC0712723.1"/>
    </source>
</evidence>
<dbReference type="EMBL" id="JAQNDM010000002">
    <property type="protein sequence ID" value="MDC0712723.1"/>
    <property type="molecule type" value="Genomic_DNA"/>
</dbReference>
<evidence type="ECO:0000256" key="2">
    <source>
        <dbReference type="SAM" id="SignalP"/>
    </source>
</evidence>
<protein>
    <submittedName>
        <fullName evidence="4">Polysaccharide deacetylase family protein</fullName>
    </submittedName>
</protein>
<name>A0ABT5DHX0_9BACT</name>
<feature type="region of interest" description="Disordered" evidence="1">
    <location>
        <begin position="168"/>
        <end position="194"/>
    </location>
</feature>
<dbReference type="Gene3D" id="3.20.20.370">
    <property type="entry name" value="Glycoside hydrolase/deacetylase"/>
    <property type="match status" value="1"/>
</dbReference>
<accession>A0ABT5DHX0</accession>
<dbReference type="InterPro" id="IPR002509">
    <property type="entry name" value="NODB_dom"/>
</dbReference>
<dbReference type="RefSeq" id="WP_272142856.1">
    <property type="nucleotide sequence ID" value="NZ_JAQNDM010000002.1"/>
</dbReference>
<reference evidence="4 5" key="1">
    <citation type="submission" date="2022-11" db="EMBL/GenBank/DDBJ databases">
        <title>Minimal conservation of predation-associated metabolite biosynthetic gene clusters underscores biosynthetic potential of Myxococcota including descriptions for ten novel species: Archangium lansinium sp. nov., Myxococcus landrumus sp. nov., Nannocystis bai.</title>
        <authorList>
            <person name="Ahearne A."/>
            <person name="Stevens C."/>
            <person name="Dowd S."/>
        </authorList>
    </citation>
    <scope>NUCLEOTIDE SEQUENCE [LARGE SCALE GENOMIC DNA]</scope>
    <source>
        <strain evidence="4 5">NCWAL01</strain>
    </source>
</reference>
<dbReference type="Proteomes" id="UP001221838">
    <property type="component" value="Unassembled WGS sequence"/>
</dbReference>
<evidence type="ECO:0000313" key="5">
    <source>
        <dbReference type="Proteomes" id="UP001221838"/>
    </source>
</evidence>
<comment type="caution">
    <text evidence="4">The sequence shown here is derived from an EMBL/GenBank/DDBJ whole genome shotgun (WGS) entry which is preliminary data.</text>
</comment>
<sequence>MTSTPGAPSSLALFLLAPALLLACGSGSQGGTPCGNTLAPPTTAYAFTDNVAPSAHPPRGLQPSQVPQFVSISWDDNSREDGMAWALELAAARKNPDGTPVNMTFFMTTKFIARDAITDPKALKKIWREALAAGHEVALHSVTHETSKSADANRWTEELTGTLDALTKDYDANEEPWDTSLKSGPGLPREPLVG</sequence>
<keyword evidence="2" id="KW-0732">Signal</keyword>
<feature type="domain" description="NodB homology" evidence="3">
    <location>
        <begin position="101"/>
        <end position="168"/>
    </location>
</feature>
<feature type="chain" id="PRO_5045922670" evidence="2">
    <location>
        <begin position="24"/>
        <end position="194"/>
    </location>
</feature>
<dbReference type="Pfam" id="PF01522">
    <property type="entry name" value="Polysacc_deac_1"/>
    <property type="match status" value="1"/>
</dbReference>
<dbReference type="InterPro" id="IPR052740">
    <property type="entry name" value="CE4"/>
</dbReference>
<proteinExistence type="predicted"/>